<proteinExistence type="predicted"/>
<protein>
    <submittedName>
        <fullName evidence="1">Uncharacterized protein</fullName>
    </submittedName>
</protein>
<organism evidence="1 2">
    <name type="scientific">Solea senegalensis</name>
    <name type="common">Senegalese sole</name>
    <dbReference type="NCBI Taxonomy" id="28829"/>
    <lineage>
        <taxon>Eukaryota</taxon>
        <taxon>Metazoa</taxon>
        <taxon>Chordata</taxon>
        <taxon>Craniata</taxon>
        <taxon>Vertebrata</taxon>
        <taxon>Euteleostomi</taxon>
        <taxon>Actinopterygii</taxon>
        <taxon>Neopterygii</taxon>
        <taxon>Teleostei</taxon>
        <taxon>Neoteleostei</taxon>
        <taxon>Acanthomorphata</taxon>
        <taxon>Carangaria</taxon>
        <taxon>Pleuronectiformes</taxon>
        <taxon>Pleuronectoidei</taxon>
        <taxon>Soleidae</taxon>
        <taxon>Solea</taxon>
    </lineage>
</organism>
<sequence>MVASGCHGDHRQALRVSCQVMEQTRRECVLNAKQAPSLCPGVKLRDATEQRFKRASADADSKSVQTP</sequence>
<accession>A0AAV6SIQ9</accession>
<reference evidence="1 2" key="1">
    <citation type="journal article" date="2021" name="Sci. Rep.">
        <title>Chromosome anchoring in Senegalese sole (Solea senegalensis) reveals sex-associated markers and genome rearrangements in flatfish.</title>
        <authorList>
            <person name="Guerrero-Cozar I."/>
            <person name="Gomez-Garrido J."/>
            <person name="Berbel C."/>
            <person name="Martinez-Blanch J.F."/>
            <person name="Alioto T."/>
            <person name="Claros M.G."/>
            <person name="Gagnaire P.A."/>
            <person name="Manchado M."/>
        </authorList>
    </citation>
    <scope>NUCLEOTIDE SEQUENCE [LARGE SCALE GENOMIC DNA]</scope>
    <source>
        <strain evidence="1">Sse05_10M</strain>
    </source>
</reference>
<comment type="caution">
    <text evidence="1">The sequence shown here is derived from an EMBL/GenBank/DDBJ whole genome shotgun (WGS) entry which is preliminary data.</text>
</comment>
<evidence type="ECO:0000313" key="2">
    <source>
        <dbReference type="Proteomes" id="UP000693946"/>
    </source>
</evidence>
<dbReference type="EMBL" id="JAGKHQ010000005">
    <property type="protein sequence ID" value="KAG7516934.1"/>
    <property type="molecule type" value="Genomic_DNA"/>
</dbReference>
<dbReference type="Proteomes" id="UP000693946">
    <property type="component" value="Linkage Group LG13"/>
</dbReference>
<evidence type="ECO:0000313" key="1">
    <source>
        <dbReference type="EMBL" id="KAG7516934.1"/>
    </source>
</evidence>
<dbReference type="AlphaFoldDB" id="A0AAV6SIQ9"/>
<gene>
    <name evidence="1" type="ORF">JOB18_044389</name>
</gene>
<keyword evidence="2" id="KW-1185">Reference proteome</keyword>
<name>A0AAV6SIQ9_SOLSE</name>